<gene>
    <name evidence="1" type="ORF">HPBE_LOCUS21063</name>
</gene>
<evidence type="ECO:0000313" key="1">
    <source>
        <dbReference type="EMBL" id="VDP23145.1"/>
    </source>
</evidence>
<accession>A0A3P8CW23</accession>
<evidence type="ECO:0000313" key="2">
    <source>
        <dbReference type="Proteomes" id="UP000050761"/>
    </source>
</evidence>
<dbReference type="AlphaFoldDB" id="A0A183GFA4"/>
<reference evidence="3" key="2">
    <citation type="submission" date="2019-09" db="UniProtKB">
        <authorList>
            <consortium name="WormBaseParasite"/>
        </authorList>
    </citation>
    <scope>IDENTIFICATION</scope>
</reference>
<sequence>MIGLLSCFVFGLFYFAMTLRLLKSKATRSQNSLATIVSDSSALTLACLGAHIQKEDLTKRLLKLKQHSRLVTEAIGAVEQVIERLIEGHRNLSDGRTKEGVSVATYLTSAGEALDIAE</sequence>
<accession>A0A183GFA4</accession>
<dbReference type="EMBL" id="UZAH01032665">
    <property type="protein sequence ID" value="VDP23145.1"/>
    <property type="molecule type" value="Genomic_DNA"/>
</dbReference>
<organism evidence="2 3">
    <name type="scientific">Heligmosomoides polygyrus</name>
    <name type="common">Parasitic roundworm</name>
    <dbReference type="NCBI Taxonomy" id="6339"/>
    <lineage>
        <taxon>Eukaryota</taxon>
        <taxon>Metazoa</taxon>
        <taxon>Ecdysozoa</taxon>
        <taxon>Nematoda</taxon>
        <taxon>Chromadorea</taxon>
        <taxon>Rhabditida</taxon>
        <taxon>Rhabditina</taxon>
        <taxon>Rhabditomorpha</taxon>
        <taxon>Strongyloidea</taxon>
        <taxon>Heligmosomidae</taxon>
        <taxon>Heligmosomoides</taxon>
    </lineage>
</organism>
<dbReference type="WBParaSite" id="HPBE_0002106401-mRNA-1">
    <property type="protein sequence ID" value="HPBE_0002106401-mRNA-1"/>
    <property type="gene ID" value="HPBE_0002106401"/>
</dbReference>
<name>A0A183GFA4_HELPZ</name>
<reference evidence="1 2" key="1">
    <citation type="submission" date="2018-11" db="EMBL/GenBank/DDBJ databases">
        <authorList>
            <consortium name="Pathogen Informatics"/>
        </authorList>
    </citation>
    <scope>NUCLEOTIDE SEQUENCE [LARGE SCALE GENOMIC DNA]</scope>
</reference>
<protein>
    <submittedName>
        <fullName evidence="3">Rx_N domain-containing protein</fullName>
    </submittedName>
</protein>
<proteinExistence type="predicted"/>
<dbReference type="Proteomes" id="UP000050761">
    <property type="component" value="Unassembled WGS sequence"/>
</dbReference>
<keyword evidence="2" id="KW-1185">Reference proteome</keyword>
<evidence type="ECO:0000313" key="3">
    <source>
        <dbReference type="WBParaSite" id="HPBE_0002106401-mRNA-1"/>
    </source>
</evidence>